<gene>
    <name evidence="1" type="ORF">SOIL9_43240</name>
</gene>
<accession>A0A6P2D1X0</accession>
<evidence type="ECO:0000313" key="2">
    <source>
        <dbReference type="Proteomes" id="UP000464178"/>
    </source>
</evidence>
<dbReference type="AlphaFoldDB" id="A0A6P2D1X0"/>
<evidence type="ECO:0000313" key="1">
    <source>
        <dbReference type="EMBL" id="VTR93390.1"/>
    </source>
</evidence>
<organism evidence="1 2">
    <name type="scientific">Gemmata massiliana</name>
    <dbReference type="NCBI Taxonomy" id="1210884"/>
    <lineage>
        <taxon>Bacteria</taxon>
        <taxon>Pseudomonadati</taxon>
        <taxon>Planctomycetota</taxon>
        <taxon>Planctomycetia</taxon>
        <taxon>Gemmatales</taxon>
        <taxon>Gemmataceae</taxon>
        <taxon>Gemmata</taxon>
    </lineage>
</organism>
<protein>
    <submittedName>
        <fullName evidence="1">Uncharacterized protein</fullName>
    </submittedName>
</protein>
<proteinExistence type="predicted"/>
<name>A0A6P2D1X0_9BACT</name>
<reference evidence="1 2" key="1">
    <citation type="submission" date="2019-05" db="EMBL/GenBank/DDBJ databases">
        <authorList>
            <consortium name="Science for Life Laboratories"/>
        </authorList>
    </citation>
    <scope>NUCLEOTIDE SEQUENCE [LARGE SCALE GENOMIC DNA]</scope>
    <source>
        <strain evidence="1">Soil9</strain>
    </source>
</reference>
<keyword evidence="2" id="KW-1185">Reference proteome</keyword>
<sequence>MIPTRKNQSPDPTFEEQTYRKRNIIERMIGWFKECRALGTRYDKLAVNYVALWMVANIHHLLKKRLCFLQTGLSETT</sequence>
<dbReference type="KEGG" id="gms:SOIL9_43240"/>
<dbReference type="Proteomes" id="UP000464178">
    <property type="component" value="Chromosome"/>
</dbReference>
<dbReference type="EMBL" id="LR593886">
    <property type="protein sequence ID" value="VTR93390.1"/>
    <property type="molecule type" value="Genomic_DNA"/>
</dbReference>